<comment type="similarity">
    <text evidence="1">Belongs to the ribose-phosphate pyrophosphokinase family.</text>
</comment>
<dbReference type="PANTHER" id="PTHR10210">
    <property type="entry name" value="RIBOSE-PHOSPHATE DIPHOSPHOKINASE FAMILY MEMBER"/>
    <property type="match status" value="1"/>
</dbReference>
<dbReference type="AlphaFoldDB" id="A0AAE0HME7"/>
<dbReference type="InterPro" id="IPR000836">
    <property type="entry name" value="PRTase_dom"/>
</dbReference>
<feature type="compositionally biased region" description="Low complexity" evidence="3">
    <location>
        <begin position="195"/>
        <end position="207"/>
    </location>
</feature>
<dbReference type="GO" id="GO:0006015">
    <property type="term" value="P:5-phosphoribose 1-diphosphate biosynthetic process"/>
    <property type="evidence" value="ECO:0007669"/>
    <property type="project" value="TreeGrafter"/>
</dbReference>
<dbReference type="SUPFAM" id="SSF53271">
    <property type="entry name" value="PRTase-like"/>
    <property type="match status" value="2"/>
</dbReference>
<dbReference type="CDD" id="cd06223">
    <property type="entry name" value="PRTases_typeI"/>
    <property type="match status" value="1"/>
</dbReference>
<comment type="caution">
    <text evidence="5">The sequence shown here is derived from an EMBL/GenBank/DDBJ whole genome shotgun (WGS) entry which is preliminary data.</text>
</comment>
<dbReference type="FunFam" id="3.40.50.2020:FF:000030">
    <property type="entry name" value="Ribose-phosphate pyrophosphokinase II"/>
    <property type="match status" value="1"/>
</dbReference>
<dbReference type="GO" id="GO:0005737">
    <property type="term" value="C:cytoplasm"/>
    <property type="evidence" value="ECO:0007669"/>
    <property type="project" value="TreeGrafter"/>
</dbReference>
<dbReference type="InterPro" id="IPR029057">
    <property type="entry name" value="PRTase-like"/>
</dbReference>
<reference evidence="5" key="2">
    <citation type="submission" date="2023-06" db="EMBL/GenBank/DDBJ databases">
        <authorList>
            <consortium name="Lawrence Berkeley National Laboratory"/>
            <person name="Haridas S."/>
            <person name="Hensen N."/>
            <person name="Bonometti L."/>
            <person name="Westerberg I."/>
            <person name="Brannstrom I.O."/>
            <person name="Guillou S."/>
            <person name="Cros-Aarteil S."/>
            <person name="Calhoun S."/>
            <person name="Kuo A."/>
            <person name="Mondo S."/>
            <person name="Pangilinan J."/>
            <person name="Riley R."/>
            <person name="Labutti K."/>
            <person name="Andreopoulos B."/>
            <person name="Lipzen A."/>
            <person name="Chen C."/>
            <person name="Yanf M."/>
            <person name="Daum C."/>
            <person name="Ng V."/>
            <person name="Clum A."/>
            <person name="Steindorff A."/>
            <person name="Ohm R."/>
            <person name="Martin F."/>
            <person name="Silar P."/>
            <person name="Natvig D."/>
            <person name="Lalanne C."/>
            <person name="Gautier V."/>
            <person name="Ament-Velasquez S.L."/>
            <person name="Kruys A."/>
            <person name="Hutchinson M.I."/>
            <person name="Powell A.J."/>
            <person name="Barry K."/>
            <person name="Miller A.N."/>
            <person name="Grigoriev I.V."/>
            <person name="Debuchy R."/>
            <person name="Gladieux P."/>
            <person name="Thoren M.H."/>
            <person name="Johannesson H."/>
        </authorList>
    </citation>
    <scope>NUCLEOTIDE SEQUENCE</scope>
    <source>
        <strain evidence="5">CBS 168.71</strain>
    </source>
</reference>
<keyword evidence="6" id="KW-1185">Reference proteome</keyword>
<dbReference type="GO" id="GO:0002189">
    <property type="term" value="C:ribose phosphate diphosphokinase complex"/>
    <property type="evidence" value="ECO:0007669"/>
    <property type="project" value="TreeGrafter"/>
</dbReference>
<dbReference type="GO" id="GO:0016757">
    <property type="term" value="F:glycosyltransferase activity"/>
    <property type="evidence" value="ECO:0007669"/>
    <property type="project" value="UniProtKB-KW"/>
</dbReference>
<protein>
    <submittedName>
        <fullName evidence="5">Phosphoribosyltransferase-like protein</fullName>
    </submittedName>
</protein>
<evidence type="ECO:0000313" key="5">
    <source>
        <dbReference type="EMBL" id="KAK3299230.1"/>
    </source>
</evidence>
<keyword evidence="5" id="KW-0328">Glycosyltransferase</keyword>
<dbReference type="GO" id="GO:0005524">
    <property type="term" value="F:ATP binding"/>
    <property type="evidence" value="ECO:0007669"/>
    <property type="project" value="TreeGrafter"/>
</dbReference>
<evidence type="ECO:0000256" key="3">
    <source>
        <dbReference type="SAM" id="MobiDB-lite"/>
    </source>
</evidence>
<keyword evidence="2" id="KW-0545">Nucleotide biosynthesis</keyword>
<dbReference type="RefSeq" id="XP_062662744.1">
    <property type="nucleotide sequence ID" value="XM_062800280.1"/>
</dbReference>
<keyword evidence="5" id="KW-0808">Transferase</keyword>
<evidence type="ECO:0000259" key="4">
    <source>
        <dbReference type="Pfam" id="PF13793"/>
    </source>
</evidence>
<dbReference type="GO" id="GO:0000287">
    <property type="term" value="F:magnesium ion binding"/>
    <property type="evidence" value="ECO:0007669"/>
    <property type="project" value="InterPro"/>
</dbReference>
<dbReference type="GeneID" id="87837228"/>
<feature type="region of interest" description="Disordered" evidence="3">
    <location>
        <begin position="185"/>
        <end position="215"/>
    </location>
</feature>
<dbReference type="EMBL" id="JAUEPN010000002">
    <property type="protein sequence ID" value="KAK3299230.1"/>
    <property type="molecule type" value="Genomic_DNA"/>
</dbReference>
<name>A0AAE0HME7_9PEZI</name>
<dbReference type="NCBIfam" id="TIGR01251">
    <property type="entry name" value="ribP_PPkin"/>
    <property type="match status" value="1"/>
</dbReference>
<dbReference type="SMART" id="SM01400">
    <property type="entry name" value="Pribosyltran_N"/>
    <property type="match status" value="1"/>
</dbReference>
<dbReference type="GO" id="GO:0006164">
    <property type="term" value="P:purine nucleotide biosynthetic process"/>
    <property type="evidence" value="ECO:0007669"/>
    <property type="project" value="TreeGrafter"/>
</dbReference>
<evidence type="ECO:0000256" key="1">
    <source>
        <dbReference type="ARBA" id="ARBA00006478"/>
    </source>
</evidence>
<dbReference type="Proteomes" id="UP001278766">
    <property type="component" value="Unassembled WGS sequence"/>
</dbReference>
<dbReference type="InterPro" id="IPR029099">
    <property type="entry name" value="Pribosyltran_N"/>
</dbReference>
<proteinExistence type="inferred from homology"/>
<accession>A0AAE0HME7</accession>
<dbReference type="Gene3D" id="3.40.50.2020">
    <property type="match status" value="3"/>
</dbReference>
<dbReference type="PANTHER" id="PTHR10210:SF36">
    <property type="entry name" value="RIBOSE-PHOSPHATE PYROPHOSPHOKINASE 5"/>
    <property type="match status" value="1"/>
</dbReference>
<dbReference type="Pfam" id="PF13793">
    <property type="entry name" value="Pribosyltran_N"/>
    <property type="match status" value="1"/>
</dbReference>
<feature type="region of interest" description="Disordered" evidence="3">
    <location>
        <begin position="61"/>
        <end position="81"/>
    </location>
</feature>
<feature type="domain" description="Ribose-phosphate pyrophosphokinase N-terminal" evidence="4">
    <location>
        <begin position="6"/>
        <end position="123"/>
    </location>
</feature>
<reference evidence="5" key="1">
    <citation type="journal article" date="2023" name="Mol. Phylogenet. Evol.">
        <title>Genome-scale phylogeny and comparative genomics of the fungal order Sordariales.</title>
        <authorList>
            <person name="Hensen N."/>
            <person name="Bonometti L."/>
            <person name="Westerberg I."/>
            <person name="Brannstrom I.O."/>
            <person name="Guillou S."/>
            <person name="Cros-Aarteil S."/>
            <person name="Calhoun S."/>
            <person name="Haridas S."/>
            <person name="Kuo A."/>
            <person name="Mondo S."/>
            <person name="Pangilinan J."/>
            <person name="Riley R."/>
            <person name="LaButti K."/>
            <person name="Andreopoulos B."/>
            <person name="Lipzen A."/>
            <person name="Chen C."/>
            <person name="Yan M."/>
            <person name="Daum C."/>
            <person name="Ng V."/>
            <person name="Clum A."/>
            <person name="Steindorff A."/>
            <person name="Ohm R.A."/>
            <person name="Martin F."/>
            <person name="Silar P."/>
            <person name="Natvig D.O."/>
            <person name="Lalanne C."/>
            <person name="Gautier V."/>
            <person name="Ament-Velasquez S.L."/>
            <person name="Kruys A."/>
            <person name="Hutchinson M.I."/>
            <person name="Powell A.J."/>
            <person name="Barry K."/>
            <person name="Miller A.N."/>
            <person name="Grigoriev I.V."/>
            <person name="Debuchy R."/>
            <person name="Gladieux P."/>
            <person name="Hiltunen Thoren M."/>
            <person name="Johannesson H."/>
        </authorList>
    </citation>
    <scope>NUCLEOTIDE SEQUENCE</scope>
    <source>
        <strain evidence="5">CBS 168.71</strain>
    </source>
</reference>
<evidence type="ECO:0000313" key="6">
    <source>
        <dbReference type="Proteomes" id="UP001278766"/>
    </source>
</evidence>
<evidence type="ECO:0000256" key="2">
    <source>
        <dbReference type="ARBA" id="ARBA00022727"/>
    </source>
</evidence>
<dbReference type="Pfam" id="PF14572">
    <property type="entry name" value="Pribosyl_synth"/>
    <property type="match status" value="1"/>
</dbReference>
<dbReference type="InterPro" id="IPR005946">
    <property type="entry name" value="Rib-P_diPkinase"/>
</dbReference>
<feature type="compositionally biased region" description="Gly residues" evidence="3">
    <location>
        <begin position="69"/>
        <end position="81"/>
    </location>
</feature>
<sequence>MVRNFVILAGSSHPAFVDKVAGVLGVAPSSRVLTKFSSGETRCEIRDSIRGKDVYIVQSFGTGDDDGTDGGNQGLDGGGGGGGEKHTVNDYFIELCIMISACKTGSARRVTAVLPLFPYSRQPDLPFSKVGAPLAAAGAGGKGAVQYTFESVPATPGPNIPRTVGLGTAGVDVVEMIGAQVSLRSKEGNGRASSAPAPQQQQQQQPPNSYTTHDYENPSLMMALQAKPGHKQFMAQSGSLVANLLTCAGADRVLTCDLHESAYQGFFDIPVDNLHARPLLKRYIQQNIPNYRDAVIVSPDAGGAKRATAIADSLGLAFALIHKERRPPKISQAPKATMMLVGRVAARVCILIDDLADTANTITRAAKLLKREGAVRVVALLTHGVLSGDAIARINASALDAVVVTNTVAQEPHQRLCPKLEVLDISGTFAEAIRRVHHGESVSMLFQYD</sequence>
<gene>
    <name evidence="5" type="ORF">B0H64DRAFT_316274</name>
</gene>
<dbReference type="GO" id="GO:0004749">
    <property type="term" value="F:ribose phosphate diphosphokinase activity"/>
    <property type="evidence" value="ECO:0007669"/>
    <property type="project" value="TreeGrafter"/>
</dbReference>
<organism evidence="5 6">
    <name type="scientific">Chaetomium fimeti</name>
    <dbReference type="NCBI Taxonomy" id="1854472"/>
    <lineage>
        <taxon>Eukaryota</taxon>
        <taxon>Fungi</taxon>
        <taxon>Dikarya</taxon>
        <taxon>Ascomycota</taxon>
        <taxon>Pezizomycotina</taxon>
        <taxon>Sordariomycetes</taxon>
        <taxon>Sordariomycetidae</taxon>
        <taxon>Sordariales</taxon>
        <taxon>Chaetomiaceae</taxon>
        <taxon>Chaetomium</taxon>
    </lineage>
</organism>